<dbReference type="InterPro" id="IPR001626">
    <property type="entry name" value="ABC_TroCD"/>
</dbReference>
<dbReference type="GO" id="GO:0043190">
    <property type="term" value="C:ATP-binding cassette (ABC) transporter complex"/>
    <property type="evidence" value="ECO:0007669"/>
    <property type="project" value="InterPro"/>
</dbReference>
<dbReference type="PANTHER" id="PTHR30477:SF13">
    <property type="entry name" value="IRON TRANSPORT SYSTEM MEMBRANE PROTEIN HI_0360-RELATED"/>
    <property type="match status" value="1"/>
</dbReference>
<evidence type="ECO:0000256" key="2">
    <source>
        <dbReference type="ARBA" id="ARBA00008034"/>
    </source>
</evidence>
<protein>
    <submittedName>
        <fullName evidence="7">Unannotated protein</fullName>
    </submittedName>
</protein>
<evidence type="ECO:0000256" key="1">
    <source>
        <dbReference type="ARBA" id="ARBA00004141"/>
    </source>
</evidence>
<feature type="transmembrane region" description="Helical" evidence="6">
    <location>
        <begin position="220"/>
        <end position="239"/>
    </location>
</feature>
<evidence type="ECO:0000256" key="6">
    <source>
        <dbReference type="SAM" id="Phobius"/>
    </source>
</evidence>
<feature type="transmembrane region" description="Helical" evidence="6">
    <location>
        <begin position="245"/>
        <end position="266"/>
    </location>
</feature>
<dbReference type="EMBL" id="CAEZSL010000130">
    <property type="protein sequence ID" value="CAB4548605.1"/>
    <property type="molecule type" value="Genomic_DNA"/>
</dbReference>
<name>A0A6J6CBX1_9ZZZZ</name>
<keyword evidence="5 6" id="KW-0472">Membrane</keyword>
<dbReference type="AlphaFoldDB" id="A0A6J6CBX1"/>
<proteinExistence type="inferred from homology"/>
<reference evidence="7" key="1">
    <citation type="submission" date="2020-05" db="EMBL/GenBank/DDBJ databases">
        <authorList>
            <person name="Chiriac C."/>
            <person name="Salcher M."/>
            <person name="Ghai R."/>
            <person name="Kavagutti S V."/>
        </authorList>
    </citation>
    <scope>NUCLEOTIDE SEQUENCE</scope>
</reference>
<evidence type="ECO:0000256" key="4">
    <source>
        <dbReference type="ARBA" id="ARBA00022989"/>
    </source>
</evidence>
<evidence type="ECO:0000256" key="3">
    <source>
        <dbReference type="ARBA" id="ARBA00022692"/>
    </source>
</evidence>
<dbReference type="SUPFAM" id="SSF81345">
    <property type="entry name" value="ABC transporter involved in vitamin B12 uptake, BtuC"/>
    <property type="match status" value="1"/>
</dbReference>
<evidence type="ECO:0000256" key="5">
    <source>
        <dbReference type="ARBA" id="ARBA00023136"/>
    </source>
</evidence>
<dbReference type="InterPro" id="IPR037294">
    <property type="entry name" value="ABC_BtuC-like"/>
</dbReference>
<gene>
    <name evidence="7" type="ORF">UFOPK1421_01122</name>
</gene>
<organism evidence="7">
    <name type="scientific">freshwater metagenome</name>
    <dbReference type="NCBI Taxonomy" id="449393"/>
    <lineage>
        <taxon>unclassified sequences</taxon>
        <taxon>metagenomes</taxon>
        <taxon>ecological metagenomes</taxon>
    </lineage>
</organism>
<feature type="transmembrane region" description="Helical" evidence="6">
    <location>
        <begin position="92"/>
        <end position="113"/>
    </location>
</feature>
<accession>A0A6J6CBX1</accession>
<feature type="transmembrane region" description="Helical" evidence="6">
    <location>
        <begin position="54"/>
        <end position="80"/>
    </location>
</feature>
<dbReference type="PANTHER" id="PTHR30477">
    <property type="entry name" value="ABC-TRANSPORTER METAL-BINDING PROTEIN"/>
    <property type="match status" value="1"/>
</dbReference>
<dbReference type="GO" id="GO:0055085">
    <property type="term" value="P:transmembrane transport"/>
    <property type="evidence" value="ECO:0007669"/>
    <property type="project" value="InterPro"/>
</dbReference>
<dbReference type="Pfam" id="PF00950">
    <property type="entry name" value="ABC-3"/>
    <property type="match status" value="1"/>
</dbReference>
<keyword evidence="4 6" id="KW-1133">Transmembrane helix</keyword>
<feature type="transmembrane region" description="Helical" evidence="6">
    <location>
        <begin position="14"/>
        <end position="34"/>
    </location>
</feature>
<feature type="transmembrane region" description="Helical" evidence="6">
    <location>
        <begin position="173"/>
        <end position="190"/>
    </location>
</feature>
<evidence type="ECO:0000313" key="7">
    <source>
        <dbReference type="EMBL" id="CAB4548605.1"/>
    </source>
</evidence>
<comment type="similarity">
    <text evidence="2">Belongs to the ABC-3 integral membrane protein family.</text>
</comment>
<dbReference type="GO" id="GO:0010043">
    <property type="term" value="P:response to zinc ion"/>
    <property type="evidence" value="ECO:0007669"/>
    <property type="project" value="TreeGrafter"/>
</dbReference>
<comment type="subcellular location">
    <subcellularLocation>
        <location evidence="1">Membrane</location>
        <topology evidence="1">Multi-pass membrane protein</topology>
    </subcellularLocation>
</comment>
<keyword evidence="3 6" id="KW-0812">Transmembrane</keyword>
<dbReference type="Gene3D" id="1.10.3470.10">
    <property type="entry name" value="ABC transporter involved in vitamin B12 uptake, BtuC"/>
    <property type="match status" value="1"/>
</dbReference>
<sequence>MIDPFLNNGFMQRALFAGILVSLTCAVVGTYVVLRGMAFIGDALAHGVLPGVAMATILGLPTMLGAAVGAVVMIGGVGLITARSKLSNDTAIGLLFIGLLALGVVLVSSSDSLTGDLEAILFGQFLGVDATDLLVQTIALLAVCAISLYSARPFLLLCFDIDLVRTMGYKAQWYHRLMLLMIAATVVVSFQTVGSLLVFGMLLAPAGVGALLARRIGSMMLWAAGTGVLSTYFGLLASYHFSWAAGASVVLTAVAIFFLTLVFVSVRKSLTLASA</sequence>
<dbReference type="CDD" id="cd06550">
    <property type="entry name" value="TM_ABC_iron-siderophores_like"/>
    <property type="match status" value="1"/>
</dbReference>
<feature type="transmembrane region" description="Helical" evidence="6">
    <location>
        <begin position="133"/>
        <end position="152"/>
    </location>
</feature>